<dbReference type="Proteomes" id="UP000229896">
    <property type="component" value="Unassembled WGS sequence"/>
</dbReference>
<comment type="similarity">
    <text evidence="1">Belongs to the NAD(P)-dependent epimerase/dehydratase family.</text>
</comment>
<dbReference type="SUPFAM" id="SSF51735">
    <property type="entry name" value="NAD(P)-binding Rossmann-fold domains"/>
    <property type="match status" value="1"/>
</dbReference>
<dbReference type="PANTHER" id="PTHR43000">
    <property type="entry name" value="DTDP-D-GLUCOSE 4,6-DEHYDRATASE-RELATED"/>
    <property type="match status" value="1"/>
</dbReference>
<sequence>MNILVTGGAGFIGTNLVEFLSSLDHNILVLDKLTYAAGGKDYLPIVSNVELIEGDICNKEQIVPLFEQHEFDVVINMAAESHVTRSERDALTFYLTNFSGALNVFNWAMKFGVPRLIHFSTDEVYGSRIEGYFSESDELMAFDAEHKNAYARSKALADQYLHKCSSYPIIIVRPTNQFGPWQNPEKALPRWITSLIIGEKIKVWGQGLQIRDWLFVKECVKAVAFIMENGELDETYNISAMNQPEITNITMAKMLCAAFEYDPNEWIEFVPDPRVGHDFRYAADNAKLQKLGFKPNSNIESQIFETCFWYVRNQDWWKSRKSEAERIYR</sequence>
<name>A0A2M6YCD2_9BACT</name>
<feature type="domain" description="NAD-dependent epimerase/dehydratase" evidence="2">
    <location>
        <begin position="3"/>
        <end position="238"/>
    </location>
</feature>
<dbReference type="EMBL" id="PEXI01000048">
    <property type="protein sequence ID" value="PIU24355.1"/>
    <property type="molecule type" value="Genomic_DNA"/>
</dbReference>
<dbReference type="Gene3D" id="3.40.50.720">
    <property type="entry name" value="NAD(P)-binding Rossmann-like Domain"/>
    <property type="match status" value="1"/>
</dbReference>
<evidence type="ECO:0000259" key="2">
    <source>
        <dbReference type="Pfam" id="PF01370"/>
    </source>
</evidence>
<proteinExistence type="inferred from homology"/>
<reference evidence="4" key="1">
    <citation type="submission" date="2017-09" db="EMBL/GenBank/DDBJ databases">
        <title>Depth-based differentiation of microbial function through sediment-hosted aquifers and enrichment of novel symbionts in the deep terrestrial subsurface.</title>
        <authorList>
            <person name="Probst A.J."/>
            <person name="Ladd B."/>
            <person name="Jarett J.K."/>
            <person name="Geller-Mcgrath D.E."/>
            <person name="Sieber C.M.K."/>
            <person name="Emerson J.B."/>
            <person name="Anantharaman K."/>
            <person name="Thomas B.C."/>
            <person name="Malmstrom R."/>
            <person name="Stieglmeier M."/>
            <person name="Klingl A."/>
            <person name="Woyke T."/>
            <person name="Ryan C.M."/>
            <person name="Banfield J.F."/>
        </authorList>
    </citation>
    <scope>NUCLEOTIDE SEQUENCE [LARGE SCALE GENOMIC DNA]</scope>
</reference>
<accession>A0A2M6YCD2</accession>
<evidence type="ECO:0000256" key="1">
    <source>
        <dbReference type="ARBA" id="ARBA00007637"/>
    </source>
</evidence>
<organism evidence="3 4">
    <name type="scientific">Candidatus Berkelbacteria bacterium CG08_land_8_20_14_0_20_39_8</name>
    <dbReference type="NCBI Taxonomy" id="1974511"/>
    <lineage>
        <taxon>Bacteria</taxon>
        <taxon>Candidatus Berkelbacteria</taxon>
    </lineage>
</organism>
<dbReference type="Gene3D" id="3.90.25.10">
    <property type="entry name" value="UDP-galactose 4-epimerase, domain 1"/>
    <property type="match status" value="1"/>
</dbReference>
<evidence type="ECO:0000313" key="4">
    <source>
        <dbReference type="Proteomes" id="UP000229896"/>
    </source>
</evidence>
<protein>
    <submittedName>
        <fullName evidence="3">dTDP-glucose 4,6-dehydratase</fullName>
    </submittedName>
</protein>
<dbReference type="AlphaFoldDB" id="A0A2M6YCD2"/>
<comment type="caution">
    <text evidence="3">The sequence shown here is derived from an EMBL/GenBank/DDBJ whole genome shotgun (WGS) entry which is preliminary data.</text>
</comment>
<dbReference type="Pfam" id="PF01370">
    <property type="entry name" value="Epimerase"/>
    <property type="match status" value="1"/>
</dbReference>
<dbReference type="InterPro" id="IPR001509">
    <property type="entry name" value="Epimerase_deHydtase"/>
</dbReference>
<gene>
    <name evidence="3" type="ORF">COT12_01440</name>
</gene>
<evidence type="ECO:0000313" key="3">
    <source>
        <dbReference type="EMBL" id="PIU24355.1"/>
    </source>
</evidence>
<dbReference type="InterPro" id="IPR036291">
    <property type="entry name" value="NAD(P)-bd_dom_sf"/>
</dbReference>